<name>Q4WAW2_ASPFU</name>
<evidence type="ECO:0000256" key="3">
    <source>
        <dbReference type="PIRSR" id="PIRSR617939-1"/>
    </source>
</evidence>
<dbReference type="SUPFAM" id="SSF110857">
    <property type="entry name" value="Gamma-glutamyl cyclotransferase-like"/>
    <property type="match status" value="1"/>
</dbReference>
<dbReference type="EMBL" id="AAHF01000014">
    <property type="protein sequence ID" value="EAL85150.1"/>
    <property type="molecule type" value="Genomic_DNA"/>
</dbReference>
<gene>
    <name evidence="5" type="ORF">AFUA_8G00160</name>
</gene>
<dbReference type="GO" id="GO:0003839">
    <property type="term" value="F:gamma-glutamylcyclotransferase activity"/>
    <property type="evidence" value="ECO:0000318"/>
    <property type="project" value="GO_Central"/>
</dbReference>
<dbReference type="HOGENOM" id="CLU_048475_1_2_1"/>
<feature type="binding site" evidence="4">
    <location>
        <begin position="21"/>
        <end position="26"/>
    </location>
    <ligand>
        <name>substrate</name>
    </ligand>
</feature>
<evidence type="ECO:0000313" key="5">
    <source>
        <dbReference type="EMBL" id="EAL85150.1"/>
    </source>
</evidence>
<dbReference type="KEGG" id="afm:AFUA_8G00160"/>
<accession>Q4WAW2</accession>
<keyword evidence="2" id="KW-0456">Lyase</keyword>
<dbReference type="Proteomes" id="UP000002530">
    <property type="component" value="Unassembled WGS sequence"/>
</dbReference>
<dbReference type="eggNOG" id="ENOG502SRHS">
    <property type="taxonomic scope" value="Eukaryota"/>
</dbReference>
<dbReference type="OMA" id="EICQVET"/>
<dbReference type="InterPro" id="IPR013024">
    <property type="entry name" value="GGCT-like"/>
</dbReference>
<dbReference type="PANTHER" id="PTHR12935">
    <property type="entry name" value="GAMMA-GLUTAMYLCYCLOTRANSFERASE"/>
    <property type="match status" value="1"/>
</dbReference>
<dbReference type="PANTHER" id="PTHR12935:SF0">
    <property type="entry name" value="GAMMA-GLUTAMYLCYCLOTRANSFERASE"/>
    <property type="match status" value="1"/>
</dbReference>
<dbReference type="InterPro" id="IPR017939">
    <property type="entry name" value="G-Glutamylcylcotransferase"/>
</dbReference>
<dbReference type="RefSeq" id="XP_747188.1">
    <property type="nucleotide sequence ID" value="XM_742095.1"/>
</dbReference>
<reference evidence="5 6" key="1">
    <citation type="journal article" date="2005" name="Nature">
        <title>Genomic sequence of the pathogenic and allergenic filamentous fungus Aspergillus fumigatus.</title>
        <authorList>
            <person name="Nierman W.C."/>
            <person name="Pain A."/>
            <person name="Anderson M.J."/>
            <person name="Wortman J.R."/>
            <person name="Kim H.S."/>
            <person name="Arroyo J."/>
            <person name="Berriman M."/>
            <person name="Abe K."/>
            <person name="Archer D.B."/>
            <person name="Bermejo C."/>
            <person name="Bennett J."/>
            <person name="Bowyer P."/>
            <person name="Chen D."/>
            <person name="Collins M."/>
            <person name="Coulsen R."/>
            <person name="Davies R."/>
            <person name="Dyer P.S."/>
            <person name="Farman M."/>
            <person name="Fedorova N."/>
            <person name="Fedorova N."/>
            <person name="Feldblyum T.V."/>
            <person name="Fischer R."/>
            <person name="Fosker N."/>
            <person name="Fraser A."/>
            <person name="Garcia J.L."/>
            <person name="Garcia M.J."/>
            <person name="Goble A."/>
            <person name="Goldman G.H."/>
            <person name="Gomi K."/>
            <person name="Griffith-Jones S."/>
            <person name="Gwilliam R."/>
            <person name="Haas B."/>
            <person name="Haas H."/>
            <person name="Harris D."/>
            <person name="Horiuchi H."/>
            <person name="Huang J."/>
            <person name="Humphray S."/>
            <person name="Jimenez J."/>
            <person name="Keller N."/>
            <person name="Khouri H."/>
            <person name="Kitamoto K."/>
            <person name="Kobayashi T."/>
            <person name="Konzack S."/>
            <person name="Kulkarni R."/>
            <person name="Kumagai T."/>
            <person name="Lafon A."/>
            <person name="Latge J.P."/>
            <person name="Li W."/>
            <person name="Lord A."/>
            <person name="Lu C."/>
            <person name="Majoros W.H."/>
            <person name="May G.S."/>
            <person name="Miller B.L."/>
            <person name="Mohamoud Y."/>
            <person name="Molina M."/>
            <person name="Monod M."/>
            <person name="Mouyna I."/>
            <person name="Mulligan S."/>
            <person name="Murphy L."/>
            <person name="O'Neil S."/>
            <person name="Paulsen I."/>
            <person name="Penalva M.A."/>
            <person name="Pertea M."/>
            <person name="Price C."/>
            <person name="Pritchard B.L."/>
            <person name="Quail M.A."/>
            <person name="Rabbinowitsch E."/>
            <person name="Rawlins N."/>
            <person name="Rajandream M.A."/>
            <person name="Reichard U."/>
            <person name="Renauld H."/>
            <person name="Robson G.D."/>
            <person name="Rodriguez de Cordoba S."/>
            <person name="Rodriguez-Pena J.M."/>
            <person name="Ronning C.M."/>
            <person name="Rutter S."/>
            <person name="Salzberg S.L."/>
            <person name="Sanchez M."/>
            <person name="Sanchez-Ferrero J.C."/>
            <person name="Saunders D."/>
            <person name="Seeger K."/>
            <person name="Squares R."/>
            <person name="Squares S."/>
            <person name="Takeuchi M."/>
            <person name="Tekaia F."/>
            <person name="Turner G."/>
            <person name="Vazquez de Aldana C.R."/>
            <person name="Weidman J."/>
            <person name="White O."/>
            <person name="Woodward J."/>
            <person name="Yu J.H."/>
            <person name="Fraser C."/>
            <person name="Galagan J.E."/>
            <person name="Asai K."/>
            <person name="Machida M."/>
            <person name="Hall N."/>
            <person name="Barrell B."/>
            <person name="Denning D.W."/>
        </authorList>
    </citation>
    <scope>NUCLEOTIDE SEQUENCE [LARGE SCALE GENOMIC DNA]</scope>
    <source>
        <strain evidence="5 6">Af293</strain>
    </source>
</reference>
<dbReference type="EC" id="4.3.2.9" evidence="1"/>
<dbReference type="CDD" id="cd06661">
    <property type="entry name" value="GGCT_like"/>
    <property type="match status" value="1"/>
</dbReference>
<organism evidence="5 6">
    <name type="scientific">Aspergillus fumigatus (strain ATCC MYA-4609 / CBS 101355 / FGSC A1100 / Af293)</name>
    <name type="common">Neosartorya fumigata</name>
    <dbReference type="NCBI Taxonomy" id="330879"/>
    <lineage>
        <taxon>Eukaryota</taxon>
        <taxon>Fungi</taxon>
        <taxon>Dikarya</taxon>
        <taxon>Ascomycota</taxon>
        <taxon>Pezizomycotina</taxon>
        <taxon>Eurotiomycetes</taxon>
        <taxon>Eurotiomycetidae</taxon>
        <taxon>Eurotiales</taxon>
        <taxon>Aspergillaceae</taxon>
        <taxon>Aspergillus</taxon>
        <taxon>Aspergillus subgen. Fumigati</taxon>
    </lineage>
</organism>
<dbReference type="InterPro" id="IPR036568">
    <property type="entry name" value="GGCT-like_sf"/>
</dbReference>
<protein>
    <recommendedName>
        <fullName evidence="1">gamma-glutamylcyclotransferase</fullName>
        <ecNumber evidence="1">4.3.2.9</ecNumber>
    </recommendedName>
</protein>
<dbReference type="GeneID" id="3504406"/>
<dbReference type="Gene3D" id="3.10.490.10">
    <property type="entry name" value="Gamma-glutamyl cyclotransferase-like"/>
    <property type="match status" value="1"/>
</dbReference>
<dbReference type="OrthoDB" id="2924818at2759"/>
<sequence>MALDGRSPSPSISDLESACLYFAYGSNMNLTQMAQRCPESVIFAKGALCNYKWQTNSRGGGNVIQGNTEDVVHGIVFIISSSEVEALRRYEGVDKQFFVEKKLVIELEAISDPRFSRQKTADVVKVLATKDSDYGKHTISATKRPTSSDEICQVETRLSGSHEALVYISTPMYRSPGAITNEYSRRMQQAIADARLLGLSEDYLTYTLGPLISRKETDA</sequence>
<dbReference type="InParanoid" id="Q4WAW2"/>
<dbReference type="AlphaFoldDB" id="Q4WAW2"/>
<dbReference type="VEuPathDB" id="FungiDB:Afu8g00160"/>
<feature type="active site" description="Proton acceptor" evidence="3">
    <location>
        <position position="91"/>
    </location>
</feature>
<evidence type="ECO:0000313" key="6">
    <source>
        <dbReference type="Proteomes" id="UP000002530"/>
    </source>
</evidence>
<evidence type="ECO:0000256" key="4">
    <source>
        <dbReference type="PIRSR" id="PIRSR617939-2"/>
    </source>
</evidence>
<proteinExistence type="predicted"/>
<evidence type="ECO:0000256" key="1">
    <source>
        <dbReference type="ARBA" id="ARBA00012346"/>
    </source>
</evidence>
<keyword evidence="6" id="KW-1185">Reference proteome</keyword>
<comment type="caution">
    <text evidence="5">The sequence shown here is derived from an EMBL/GenBank/DDBJ whole genome shotgun (WGS) entry which is preliminary data.</text>
</comment>
<evidence type="ECO:0000256" key="2">
    <source>
        <dbReference type="ARBA" id="ARBA00023239"/>
    </source>
</evidence>